<protein>
    <submittedName>
        <fullName evidence="1">Uncharacterized protein</fullName>
    </submittedName>
</protein>
<proteinExistence type="predicted"/>
<dbReference type="EMBL" id="KQ417300">
    <property type="protein sequence ID" value="KOF92617.1"/>
    <property type="molecule type" value="Genomic_DNA"/>
</dbReference>
<dbReference type="AlphaFoldDB" id="A0A0L8HTT3"/>
<name>A0A0L8HTT3_OCTBM</name>
<reference evidence="1" key="1">
    <citation type="submission" date="2015-07" db="EMBL/GenBank/DDBJ databases">
        <title>MeaNS - Measles Nucleotide Surveillance Program.</title>
        <authorList>
            <person name="Tran T."/>
            <person name="Druce J."/>
        </authorList>
    </citation>
    <scope>NUCLEOTIDE SEQUENCE</scope>
    <source>
        <strain evidence="1">UCB-OBI-ISO-001</strain>
        <tissue evidence="1">Gonad</tissue>
    </source>
</reference>
<sequence length="49" mass="5915">MSEEMCLIVFIYRVWIKSLLWLGGEFTSNMTLYLLSKVMGRNQRRQESR</sequence>
<organism evidence="1">
    <name type="scientific">Octopus bimaculoides</name>
    <name type="common">California two-spotted octopus</name>
    <dbReference type="NCBI Taxonomy" id="37653"/>
    <lineage>
        <taxon>Eukaryota</taxon>
        <taxon>Metazoa</taxon>
        <taxon>Spiralia</taxon>
        <taxon>Lophotrochozoa</taxon>
        <taxon>Mollusca</taxon>
        <taxon>Cephalopoda</taxon>
        <taxon>Coleoidea</taxon>
        <taxon>Octopodiformes</taxon>
        <taxon>Octopoda</taxon>
        <taxon>Incirrata</taxon>
        <taxon>Octopodidae</taxon>
        <taxon>Octopus</taxon>
    </lineage>
</organism>
<accession>A0A0L8HTT3</accession>
<evidence type="ECO:0000313" key="1">
    <source>
        <dbReference type="EMBL" id="KOF92617.1"/>
    </source>
</evidence>
<gene>
    <name evidence="1" type="ORF">OCBIM_22006128mg</name>
</gene>